<dbReference type="RefSeq" id="WP_093940536.1">
    <property type="nucleotide sequence ID" value="NZ_CP022521.1"/>
</dbReference>
<name>A0A221W035_9PSEU</name>
<dbReference type="KEGG" id="ahg:AHOG_06395"/>
<gene>
    <name evidence="2" type="ORF">AHOG_06395</name>
</gene>
<keyword evidence="3" id="KW-1185">Reference proteome</keyword>
<reference evidence="2 3" key="1">
    <citation type="submission" date="2017-07" db="EMBL/GenBank/DDBJ databases">
        <title>Complete genome sequence of Actinoalloteichus hoggarensis DSM 45943, type strain of Actinoalloteichus hoggarensis.</title>
        <authorList>
            <person name="Ruckert C."/>
            <person name="Nouioui I."/>
            <person name="Willmese J."/>
            <person name="van Wezel G."/>
            <person name="Klenk H.-P."/>
            <person name="Kalinowski J."/>
            <person name="Zotchev S.B."/>
        </authorList>
    </citation>
    <scope>NUCLEOTIDE SEQUENCE [LARGE SCALE GENOMIC DNA]</scope>
    <source>
        <strain evidence="2 3">DSM 45943</strain>
    </source>
</reference>
<sequence length="150" mass="16161">MNAQRPIPRLVAIPEPASTAVFFANLPGHGPIFLMDLGSVHVEVPVLTDPAGRVIVADLLRAVAFSASRAVEWLEQTAGLAAGPLIHTDQRPPSGGLTSGYREVRGQWNEDGSPPNPGVLPQGRHAWPEESDHPPSPQDSNERAERGWWS</sequence>
<dbReference type="OrthoDB" id="9847180at2"/>
<evidence type="ECO:0000313" key="3">
    <source>
        <dbReference type="Proteomes" id="UP000204221"/>
    </source>
</evidence>
<proteinExistence type="predicted"/>
<dbReference type="Proteomes" id="UP000204221">
    <property type="component" value="Chromosome"/>
</dbReference>
<protein>
    <submittedName>
        <fullName evidence="2">Uncharacterized protein</fullName>
    </submittedName>
</protein>
<feature type="compositionally biased region" description="Basic and acidic residues" evidence="1">
    <location>
        <begin position="140"/>
        <end position="150"/>
    </location>
</feature>
<dbReference type="AlphaFoldDB" id="A0A221W035"/>
<evidence type="ECO:0000256" key="1">
    <source>
        <dbReference type="SAM" id="MobiDB-lite"/>
    </source>
</evidence>
<feature type="region of interest" description="Disordered" evidence="1">
    <location>
        <begin position="81"/>
        <end position="150"/>
    </location>
</feature>
<accession>A0A221W035</accession>
<dbReference type="EMBL" id="CP022521">
    <property type="protein sequence ID" value="ASO18931.1"/>
    <property type="molecule type" value="Genomic_DNA"/>
</dbReference>
<organism evidence="2 3">
    <name type="scientific">Actinoalloteichus hoggarensis</name>
    <dbReference type="NCBI Taxonomy" id="1470176"/>
    <lineage>
        <taxon>Bacteria</taxon>
        <taxon>Bacillati</taxon>
        <taxon>Actinomycetota</taxon>
        <taxon>Actinomycetes</taxon>
        <taxon>Pseudonocardiales</taxon>
        <taxon>Pseudonocardiaceae</taxon>
        <taxon>Actinoalloteichus</taxon>
    </lineage>
</organism>
<evidence type="ECO:0000313" key="2">
    <source>
        <dbReference type="EMBL" id="ASO18931.1"/>
    </source>
</evidence>